<reference evidence="1" key="1">
    <citation type="journal article" date="2020" name="mSystems">
        <title>Genome- and Community-Level Interaction Insights into Carbon Utilization and Element Cycling Functions of Hydrothermarchaeota in Hydrothermal Sediment.</title>
        <authorList>
            <person name="Zhou Z."/>
            <person name="Liu Y."/>
            <person name="Xu W."/>
            <person name="Pan J."/>
            <person name="Luo Z.H."/>
            <person name="Li M."/>
        </authorList>
    </citation>
    <scope>NUCLEOTIDE SEQUENCE [LARGE SCALE GENOMIC DNA]</scope>
    <source>
        <strain evidence="1">HyVt-233</strain>
    </source>
</reference>
<evidence type="ECO:0000313" key="1">
    <source>
        <dbReference type="EMBL" id="HDD44435.1"/>
    </source>
</evidence>
<accession>A0A7C0U364</accession>
<gene>
    <name evidence="1" type="ORF">ENG63_06210</name>
</gene>
<dbReference type="Proteomes" id="UP000886289">
    <property type="component" value="Unassembled WGS sequence"/>
</dbReference>
<comment type="caution">
    <text evidence="1">The sequence shown here is derived from an EMBL/GenBank/DDBJ whole genome shotgun (WGS) entry which is preliminary data.</text>
</comment>
<dbReference type="EMBL" id="DRBS01000239">
    <property type="protein sequence ID" value="HDD44435.1"/>
    <property type="molecule type" value="Genomic_DNA"/>
</dbReference>
<proteinExistence type="predicted"/>
<sequence>MVEKEENLFPIYAYILSGWKSLKNFIGPAFVQVASEMGEKMYEYLKTAKVISDEPCKTINDAINVVLTACKRCKIPVDNISIEKTSENTITFVFHEKTSEIPHIDAFKKDGAWTYLPLPMLTMLFAVLKNVSNTKLKPTRFSAEYKENQWIYTFTFSGTVEG</sequence>
<protein>
    <submittedName>
        <fullName evidence="1">Uncharacterized protein</fullName>
    </submittedName>
</protein>
<organism evidence="1">
    <name type="scientific">Desulfofervidus auxilii</name>
    <dbReference type="NCBI Taxonomy" id="1621989"/>
    <lineage>
        <taxon>Bacteria</taxon>
        <taxon>Pseudomonadati</taxon>
        <taxon>Thermodesulfobacteriota</taxon>
        <taxon>Candidatus Desulfofervidia</taxon>
        <taxon>Candidatus Desulfofervidales</taxon>
        <taxon>Candidatus Desulfofervidaceae</taxon>
        <taxon>Candidatus Desulfofervidus</taxon>
    </lineage>
</organism>
<dbReference type="AlphaFoldDB" id="A0A7C0U364"/>
<name>A0A7C0U364_DESA2</name>
<feature type="non-terminal residue" evidence="1">
    <location>
        <position position="162"/>
    </location>
</feature>